<keyword evidence="7" id="KW-1185">Reference proteome</keyword>
<dbReference type="InterPro" id="IPR003661">
    <property type="entry name" value="HisK_dim/P_dom"/>
</dbReference>
<evidence type="ECO:0000256" key="3">
    <source>
        <dbReference type="SAM" id="Coils"/>
    </source>
</evidence>
<dbReference type="KEGG" id="wsu:WS1796"/>
<dbReference type="RefSeq" id="WP_011139597.1">
    <property type="nucleotide sequence ID" value="NC_005090.1"/>
</dbReference>
<accession>Q7MR18</accession>
<gene>
    <name evidence="6" type="ordered locus">WS1796</name>
</gene>
<keyword evidence="4" id="KW-1133">Transmembrane helix</keyword>
<evidence type="ECO:0000313" key="7">
    <source>
        <dbReference type="Proteomes" id="UP000000422"/>
    </source>
</evidence>
<evidence type="ECO:0000256" key="2">
    <source>
        <dbReference type="ARBA" id="ARBA00012438"/>
    </source>
</evidence>
<evidence type="ECO:0000259" key="5">
    <source>
        <dbReference type="SMART" id="SM00388"/>
    </source>
</evidence>
<feature type="coiled-coil region" evidence="3">
    <location>
        <begin position="113"/>
        <end position="151"/>
    </location>
</feature>
<dbReference type="InterPro" id="IPR036097">
    <property type="entry name" value="HisK_dim/P_sf"/>
</dbReference>
<evidence type="ECO:0000313" key="6">
    <source>
        <dbReference type="EMBL" id="CAE10814.1"/>
    </source>
</evidence>
<dbReference type="eggNOG" id="COG3850">
    <property type="taxonomic scope" value="Bacteria"/>
</dbReference>
<proteinExistence type="predicted"/>
<keyword evidence="4" id="KW-0472">Membrane</keyword>
<dbReference type="Gene3D" id="1.10.287.130">
    <property type="match status" value="1"/>
</dbReference>
<protein>
    <recommendedName>
        <fullName evidence="2">histidine kinase</fullName>
        <ecNumber evidence="2">2.7.13.3</ecNumber>
    </recommendedName>
</protein>
<dbReference type="EC" id="2.7.13.3" evidence="2"/>
<dbReference type="STRING" id="273121.WS1796"/>
<feature type="domain" description="Signal transduction histidine kinase dimerisation/phosphoacceptor" evidence="5">
    <location>
        <begin position="158"/>
        <end position="220"/>
    </location>
</feature>
<feature type="transmembrane region" description="Helical" evidence="4">
    <location>
        <begin position="56"/>
        <end position="78"/>
    </location>
</feature>
<name>Q7MR18_WOLSU</name>
<evidence type="ECO:0000256" key="4">
    <source>
        <dbReference type="SAM" id="Phobius"/>
    </source>
</evidence>
<dbReference type="HOGENOM" id="CLU_1057484_0_0_7"/>
<dbReference type="Proteomes" id="UP000000422">
    <property type="component" value="Chromosome"/>
</dbReference>
<sequence>MIPYRFMKFFNGRSLHDLHTKIILLAALLLSLLLLLIALSEYPSLSEQGKEETLRFLLNSFVMGALLLFGVWILLRFITYRLQDELVKFLRLFQKALTQKARINPKEVRFLETKALAREANTLIATLQELNEELEGRVQEKTESLKKRNQELKEMVLSQDRFLKNAIHDIYTPLSVIYANTDLLELKIGDNPHLHKIEAAAKSLHNIYSDLSYLIKKERESFVKERVDLCEFIRARVDYFREIAEGNRLTFSLELEGGNLHLF</sequence>
<evidence type="ECO:0000256" key="1">
    <source>
        <dbReference type="ARBA" id="ARBA00000085"/>
    </source>
</evidence>
<dbReference type="SMART" id="SM00388">
    <property type="entry name" value="HisKA"/>
    <property type="match status" value="1"/>
</dbReference>
<dbReference type="SUPFAM" id="SSF47384">
    <property type="entry name" value="Homodimeric domain of signal transducing histidine kinase"/>
    <property type="match status" value="1"/>
</dbReference>
<dbReference type="EMBL" id="BX571661">
    <property type="protein sequence ID" value="CAE10814.1"/>
    <property type="molecule type" value="Genomic_DNA"/>
</dbReference>
<dbReference type="AlphaFoldDB" id="Q7MR18"/>
<keyword evidence="4" id="KW-0812">Transmembrane</keyword>
<organism evidence="7">
    <name type="scientific">Wolinella succinogenes (strain ATCC 29543 / DSM 1740 / CCUG 13145 / JCM 31913 / LMG 7466 / NCTC 11488 / FDC 602W)</name>
    <name type="common">Vibrio succinogenes</name>
    <dbReference type="NCBI Taxonomy" id="273121"/>
    <lineage>
        <taxon>Bacteria</taxon>
        <taxon>Pseudomonadati</taxon>
        <taxon>Campylobacterota</taxon>
        <taxon>Epsilonproteobacteria</taxon>
        <taxon>Campylobacterales</taxon>
        <taxon>Helicobacteraceae</taxon>
        <taxon>Wolinella</taxon>
    </lineage>
</organism>
<dbReference type="CDD" id="cd00082">
    <property type="entry name" value="HisKA"/>
    <property type="match status" value="1"/>
</dbReference>
<reference evidence="6 7" key="1">
    <citation type="journal article" date="2003" name="Proc. Natl. Acad. Sci. U.S.A.">
        <title>Complete genome sequence and analysis of Wolinella succinogenes.</title>
        <authorList>
            <person name="Baar C."/>
            <person name="Eppinger M."/>
            <person name="Raddatz G."/>
            <person name="Simon JM."/>
            <person name="Lanz C."/>
            <person name="Klimmek O."/>
            <person name="Nandakumar R."/>
            <person name="Gross R."/>
            <person name="Rosinus A."/>
            <person name="Keller H."/>
            <person name="Jagtap P."/>
            <person name="Linke B."/>
            <person name="Meyer F."/>
            <person name="Lederer H."/>
            <person name="Schuster S.C."/>
        </authorList>
    </citation>
    <scope>NUCLEOTIDE SEQUENCE [LARGE SCALE GENOMIC DNA]</scope>
    <source>
        <strain evidence="7">ATCC 29543 / DSM 1740 / CCUG 13145 / JCM 31913 / LMG 7466 / NCTC 11488 / FDC 602W</strain>
    </source>
</reference>
<keyword evidence="3" id="KW-0175">Coiled coil</keyword>
<dbReference type="GO" id="GO:0000155">
    <property type="term" value="F:phosphorelay sensor kinase activity"/>
    <property type="evidence" value="ECO:0007669"/>
    <property type="project" value="InterPro"/>
</dbReference>
<comment type="catalytic activity">
    <reaction evidence="1">
        <text>ATP + protein L-histidine = ADP + protein N-phospho-L-histidine.</text>
        <dbReference type="EC" id="2.7.13.3"/>
    </reaction>
</comment>